<evidence type="ECO:0008006" key="3">
    <source>
        <dbReference type="Google" id="ProtNLM"/>
    </source>
</evidence>
<sequence>MDAYVARQELSDPSASISAMGITEDSQLIYAAGLARSSDYVYLIQPALQSKVEAAVFQIEDADGDYVGMGVYYSPTRAVACAHIFTSIHGDMVTMVCGEERVAVKVKLRNEGNDFAILESSSPRPFISIWKGNLRELRGIALVLVSYGPGIDNYQRMFENELAFSAASCVEVSRFKTHVTYSCPALKGKSGAALVLANGEDVQLHVVGIHQMSINAVARSALLLQNLTG</sequence>
<evidence type="ECO:0000313" key="1">
    <source>
        <dbReference type="EMBL" id="EGZ18949.1"/>
    </source>
</evidence>
<dbReference type="Proteomes" id="UP000002640">
    <property type="component" value="Unassembled WGS sequence"/>
</dbReference>
<dbReference type="OMA" id="VACAHIF"/>
<dbReference type="InParanoid" id="G4ZD01"/>
<dbReference type="RefSeq" id="XP_009528007.1">
    <property type="nucleotide sequence ID" value="XM_009529712.1"/>
</dbReference>
<evidence type="ECO:0000313" key="2">
    <source>
        <dbReference type="Proteomes" id="UP000002640"/>
    </source>
</evidence>
<accession>G4ZD01</accession>
<dbReference type="InterPro" id="IPR009003">
    <property type="entry name" value="Peptidase_S1_PA"/>
</dbReference>
<dbReference type="SUPFAM" id="SSF50494">
    <property type="entry name" value="Trypsin-like serine proteases"/>
    <property type="match status" value="1"/>
</dbReference>
<dbReference type="AlphaFoldDB" id="G4ZD01"/>
<proteinExistence type="predicted"/>
<protein>
    <recommendedName>
        <fullName evidence="3">Serine protease</fullName>
    </recommendedName>
</protein>
<name>G4ZD01_PHYSP</name>
<organism evidence="1 2">
    <name type="scientific">Phytophthora sojae (strain P6497)</name>
    <name type="common">Soybean stem and root rot agent</name>
    <name type="synonym">Phytophthora megasperma f. sp. glycines</name>
    <dbReference type="NCBI Taxonomy" id="1094619"/>
    <lineage>
        <taxon>Eukaryota</taxon>
        <taxon>Sar</taxon>
        <taxon>Stramenopiles</taxon>
        <taxon>Oomycota</taxon>
        <taxon>Peronosporomycetes</taxon>
        <taxon>Peronosporales</taxon>
        <taxon>Peronosporaceae</taxon>
        <taxon>Phytophthora</taxon>
    </lineage>
</organism>
<dbReference type="GeneID" id="20642005"/>
<gene>
    <name evidence="1" type="ORF">PHYSODRAFT_301395</name>
</gene>
<keyword evidence="2" id="KW-1185">Reference proteome</keyword>
<dbReference type="KEGG" id="psoj:PHYSODRAFT_301395"/>
<dbReference type="EMBL" id="JH159154">
    <property type="protein sequence ID" value="EGZ18949.1"/>
    <property type="molecule type" value="Genomic_DNA"/>
</dbReference>
<reference evidence="1 2" key="1">
    <citation type="journal article" date="2006" name="Science">
        <title>Phytophthora genome sequences uncover evolutionary origins and mechanisms of pathogenesis.</title>
        <authorList>
            <person name="Tyler B.M."/>
            <person name="Tripathy S."/>
            <person name="Zhang X."/>
            <person name="Dehal P."/>
            <person name="Jiang R.H."/>
            <person name="Aerts A."/>
            <person name="Arredondo F.D."/>
            <person name="Baxter L."/>
            <person name="Bensasson D."/>
            <person name="Beynon J.L."/>
            <person name="Chapman J."/>
            <person name="Damasceno C.M."/>
            <person name="Dorrance A.E."/>
            <person name="Dou D."/>
            <person name="Dickerman A.W."/>
            <person name="Dubchak I.L."/>
            <person name="Garbelotto M."/>
            <person name="Gijzen M."/>
            <person name="Gordon S.G."/>
            <person name="Govers F."/>
            <person name="Grunwald N.J."/>
            <person name="Huang W."/>
            <person name="Ivors K.L."/>
            <person name="Jones R.W."/>
            <person name="Kamoun S."/>
            <person name="Krampis K."/>
            <person name="Lamour K.H."/>
            <person name="Lee M.K."/>
            <person name="McDonald W.H."/>
            <person name="Medina M."/>
            <person name="Meijer H.J."/>
            <person name="Nordberg E.K."/>
            <person name="Maclean D.J."/>
            <person name="Ospina-Giraldo M.D."/>
            <person name="Morris P.F."/>
            <person name="Phuntumart V."/>
            <person name="Putnam N.H."/>
            <person name="Rash S."/>
            <person name="Rose J.K."/>
            <person name="Sakihama Y."/>
            <person name="Salamov A.A."/>
            <person name="Savidor A."/>
            <person name="Scheuring C.F."/>
            <person name="Smith B.M."/>
            <person name="Sobral B.W."/>
            <person name="Terry A."/>
            <person name="Torto-Alalibo T.A."/>
            <person name="Win J."/>
            <person name="Xu Z."/>
            <person name="Zhang H."/>
            <person name="Grigoriev I.V."/>
            <person name="Rokhsar D.S."/>
            <person name="Boore J.L."/>
        </authorList>
    </citation>
    <scope>NUCLEOTIDE SEQUENCE [LARGE SCALE GENOMIC DNA]</scope>
    <source>
        <strain evidence="1 2">P6497</strain>
    </source>
</reference>